<dbReference type="InterPro" id="IPR036001">
    <property type="entry name" value="PS_II_antenna-like_sf"/>
</dbReference>
<evidence type="ECO:0000256" key="6">
    <source>
        <dbReference type="ARBA" id="ARBA00022989"/>
    </source>
</evidence>
<keyword evidence="7" id="KW-0157">Chromophore</keyword>
<keyword evidence="2" id="KW-0148">Chlorophyll</keyword>
<feature type="non-terminal residue" evidence="11">
    <location>
        <position position="112"/>
    </location>
</feature>
<comment type="caution">
    <text evidence="11">The sequence shown here is derived from an EMBL/GenBank/DDBJ whole genome shotgun (WGS) entry which is preliminary data.</text>
</comment>
<feature type="transmembrane region" description="Helical" evidence="10">
    <location>
        <begin position="67"/>
        <end position="91"/>
    </location>
</feature>
<evidence type="ECO:0000256" key="2">
    <source>
        <dbReference type="ARBA" id="ARBA00022494"/>
    </source>
</evidence>
<keyword evidence="6 10" id="KW-1133">Transmembrane helix</keyword>
<evidence type="ECO:0000256" key="1">
    <source>
        <dbReference type="ARBA" id="ARBA00004141"/>
    </source>
</evidence>
<proteinExistence type="predicted"/>
<evidence type="ECO:0000313" key="12">
    <source>
        <dbReference type="Proteomes" id="UP000593575"/>
    </source>
</evidence>
<evidence type="ECO:0000256" key="7">
    <source>
        <dbReference type="ARBA" id="ARBA00022991"/>
    </source>
</evidence>
<organism evidence="11 12">
    <name type="scientific">Gossypium armourianum</name>
    <dbReference type="NCBI Taxonomy" id="34283"/>
    <lineage>
        <taxon>Eukaryota</taxon>
        <taxon>Viridiplantae</taxon>
        <taxon>Streptophyta</taxon>
        <taxon>Embryophyta</taxon>
        <taxon>Tracheophyta</taxon>
        <taxon>Spermatophyta</taxon>
        <taxon>Magnoliopsida</taxon>
        <taxon>eudicotyledons</taxon>
        <taxon>Gunneridae</taxon>
        <taxon>Pentapetalae</taxon>
        <taxon>rosids</taxon>
        <taxon>malvids</taxon>
        <taxon>Malvales</taxon>
        <taxon>Malvaceae</taxon>
        <taxon>Malvoideae</taxon>
        <taxon>Gossypium</taxon>
    </lineage>
</organism>
<comment type="subcellular location">
    <subcellularLocation>
        <location evidence="1">Membrane</location>
        <topology evidence="1">Multi-pass membrane protein</topology>
    </subcellularLocation>
</comment>
<sequence>MGLPWYRVHTIVLNDHGRLLSIYIMHTALVAGWVGSMALNELAIFYPSDPVLDPMYLELRRCCRTTYYVFWLVLLGGYLELGVACFGFGAFHVTGLYGPRIWVLDPYGLIGK</sequence>
<dbReference type="Proteomes" id="UP000593575">
    <property type="component" value="Unassembled WGS sequence"/>
</dbReference>
<keyword evidence="4" id="KW-0934">Plastid</keyword>
<dbReference type="GO" id="GO:0009523">
    <property type="term" value="C:photosystem II"/>
    <property type="evidence" value="ECO:0007669"/>
    <property type="project" value="UniProtKB-KW"/>
</dbReference>
<name>A0A7J9KF81_9ROSI</name>
<gene>
    <name evidence="11" type="ORF">Goarm_023106</name>
</gene>
<evidence type="ECO:0000256" key="10">
    <source>
        <dbReference type="SAM" id="Phobius"/>
    </source>
</evidence>
<evidence type="ECO:0000256" key="3">
    <source>
        <dbReference type="ARBA" id="ARBA00022531"/>
    </source>
</evidence>
<keyword evidence="12" id="KW-1185">Reference proteome</keyword>
<keyword evidence="5 10" id="KW-0812">Transmembrane</keyword>
<keyword evidence="9" id="KW-0604">Photosystem II</keyword>
<keyword evidence="3" id="KW-0602">Photosynthesis</keyword>
<dbReference type="SUPFAM" id="SSF161077">
    <property type="entry name" value="Photosystem II antenna protein-like"/>
    <property type="match status" value="1"/>
</dbReference>
<feature type="transmembrane region" description="Helical" evidence="10">
    <location>
        <begin position="20"/>
        <end position="46"/>
    </location>
</feature>
<dbReference type="EMBL" id="JABFAE010412798">
    <property type="protein sequence ID" value="MBA0845098.1"/>
    <property type="molecule type" value="Genomic_DNA"/>
</dbReference>
<accession>A0A7J9KF81</accession>
<dbReference type="AlphaFoldDB" id="A0A7J9KF81"/>
<protein>
    <submittedName>
        <fullName evidence="11">Uncharacterized protein</fullName>
    </submittedName>
</protein>
<dbReference type="GO" id="GO:0009767">
    <property type="term" value="P:photosynthetic electron transport chain"/>
    <property type="evidence" value="ECO:0007669"/>
    <property type="project" value="InterPro"/>
</dbReference>
<dbReference type="InterPro" id="IPR000932">
    <property type="entry name" value="PS_antenna-like"/>
</dbReference>
<dbReference type="GO" id="GO:0016168">
    <property type="term" value="F:chlorophyll binding"/>
    <property type="evidence" value="ECO:0007669"/>
    <property type="project" value="UniProtKB-KW"/>
</dbReference>
<reference evidence="11 12" key="1">
    <citation type="journal article" date="2019" name="Genome Biol. Evol.">
        <title>Insights into the evolution of the New World diploid cottons (Gossypium, subgenus Houzingenia) based on genome sequencing.</title>
        <authorList>
            <person name="Grover C.E."/>
            <person name="Arick M.A. 2nd"/>
            <person name="Thrash A."/>
            <person name="Conover J.L."/>
            <person name="Sanders W.S."/>
            <person name="Peterson D.G."/>
            <person name="Frelichowski J.E."/>
            <person name="Scheffler J.A."/>
            <person name="Scheffler B.E."/>
            <person name="Wendel J.F."/>
        </authorList>
    </citation>
    <scope>NUCLEOTIDE SEQUENCE [LARGE SCALE GENOMIC DNA]</scope>
    <source>
        <strain evidence="11">6</strain>
        <tissue evidence="11">Leaf</tissue>
    </source>
</reference>
<keyword evidence="8 10" id="KW-0472">Membrane</keyword>
<evidence type="ECO:0000313" key="11">
    <source>
        <dbReference type="EMBL" id="MBA0845098.1"/>
    </source>
</evidence>
<evidence type="ECO:0000256" key="4">
    <source>
        <dbReference type="ARBA" id="ARBA00022640"/>
    </source>
</evidence>
<evidence type="ECO:0000256" key="8">
    <source>
        <dbReference type="ARBA" id="ARBA00023136"/>
    </source>
</evidence>
<evidence type="ECO:0000256" key="5">
    <source>
        <dbReference type="ARBA" id="ARBA00022692"/>
    </source>
</evidence>
<evidence type="ECO:0000256" key="9">
    <source>
        <dbReference type="ARBA" id="ARBA00023276"/>
    </source>
</evidence>
<dbReference type="Pfam" id="PF00421">
    <property type="entry name" value="PSII"/>
    <property type="match status" value="2"/>
</dbReference>